<dbReference type="SUPFAM" id="SSF55729">
    <property type="entry name" value="Acyl-CoA N-acyltransferases (Nat)"/>
    <property type="match status" value="1"/>
</dbReference>
<reference evidence="7" key="1">
    <citation type="submission" date="2020-09" db="EMBL/GenBank/DDBJ databases">
        <title>Iningainema tapete sp. nov. (Scytonemataceae, Cyanobacteria) from greenhouses in central Florida (USA) produces two types of nodularin with biosynthetic potential for microcystin-LR and anabaenopeptins.</title>
        <authorList>
            <person name="Berthold D.E."/>
            <person name="Lefler F.W."/>
            <person name="Huang I.-S."/>
            <person name="Abdulla H."/>
            <person name="Zimba P.V."/>
            <person name="Laughinghouse H.D. IV."/>
        </authorList>
    </citation>
    <scope>NUCLEOTIDE SEQUENCE</scope>
    <source>
        <strain evidence="7">BLCCT55</strain>
    </source>
</reference>
<keyword evidence="3" id="KW-0808">Transferase</keyword>
<accession>A0A8J6XST1</accession>
<dbReference type="InterPro" id="IPR000182">
    <property type="entry name" value="GNAT_dom"/>
</dbReference>
<evidence type="ECO:0000256" key="4">
    <source>
        <dbReference type="ARBA" id="ARBA00023315"/>
    </source>
</evidence>
<gene>
    <name evidence="7" type="ORF">ICL16_44455</name>
</gene>
<evidence type="ECO:0000256" key="3">
    <source>
        <dbReference type="ARBA" id="ARBA00022679"/>
    </source>
</evidence>
<protein>
    <submittedName>
        <fullName evidence="7">GNAT family N-acetyltransferase</fullName>
    </submittedName>
</protein>
<dbReference type="InterPro" id="IPR016181">
    <property type="entry name" value="Acyl_CoA_acyltransferase"/>
</dbReference>
<evidence type="ECO:0000256" key="1">
    <source>
        <dbReference type="ARBA" id="ARBA00022491"/>
    </source>
</evidence>
<keyword evidence="4" id="KW-0012">Acyltransferase</keyword>
<dbReference type="AlphaFoldDB" id="A0A8J6XST1"/>
<evidence type="ECO:0000313" key="7">
    <source>
        <dbReference type="EMBL" id="MBD2778917.1"/>
    </source>
</evidence>
<dbReference type="PANTHER" id="PTHR36449">
    <property type="entry name" value="ACETYLTRANSFERASE-RELATED"/>
    <property type="match status" value="1"/>
</dbReference>
<dbReference type="GO" id="GO:0016747">
    <property type="term" value="F:acyltransferase activity, transferring groups other than amino-acyl groups"/>
    <property type="evidence" value="ECO:0007669"/>
    <property type="project" value="InterPro"/>
</dbReference>
<comment type="caution">
    <text evidence="7">The sequence shown here is derived from an EMBL/GenBank/DDBJ whole genome shotgun (WGS) entry which is preliminary data.</text>
</comment>
<keyword evidence="1" id="KW-0678">Repressor</keyword>
<keyword evidence="8" id="KW-1185">Reference proteome</keyword>
<dbReference type="RefSeq" id="WP_190839137.1">
    <property type="nucleotide sequence ID" value="NZ_CAWPPI010000134.1"/>
</dbReference>
<dbReference type="CDD" id="cd04301">
    <property type="entry name" value="NAT_SF"/>
    <property type="match status" value="1"/>
</dbReference>
<dbReference type="PANTHER" id="PTHR36449:SF1">
    <property type="entry name" value="ACETYLTRANSFERASE"/>
    <property type="match status" value="1"/>
</dbReference>
<comment type="catalytic activity">
    <reaction evidence="5">
        <text>glycyl-tRNA(Gly) + acetyl-CoA = N-acetylglycyl-tRNA(Gly) + CoA + H(+)</text>
        <dbReference type="Rhea" id="RHEA:81867"/>
        <dbReference type="Rhea" id="RHEA-COMP:9683"/>
        <dbReference type="Rhea" id="RHEA-COMP:19766"/>
        <dbReference type="ChEBI" id="CHEBI:15378"/>
        <dbReference type="ChEBI" id="CHEBI:57287"/>
        <dbReference type="ChEBI" id="CHEBI:57288"/>
        <dbReference type="ChEBI" id="CHEBI:78522"/>
        <dbReference type="ChEBI" id="CHEBI:232036"/>
    </reaction>
</comment>
<dbReference type="Pfam" id="PF13673">
    <property type="entry name" value="Acetyltransf_10"/>
    <property type="match status" value="1"/>
</dbReference>
<evidence type="ECO:0000259" key="6">
    <source>
        <dbReference type="PROSITE" id="PS51186"/>
    </source>
</evidence>
<feature type="domain" description="N-acetyltransferase" evidence="6">
    <location>
        <begin position="8"/>
        <end position="170"/>
    </location>
</feature>
<organism evidence="7 8">
    <name type="scientific">Iningainema tapete BLCC-T55</name>
    <dbReference type="NCBI Taxonomy" id="2748662"/>
    <lineage>
        <taxon>Bacteria</taxon>
        <taxon>Bacillati</taxon>
        <taxon>Cyanobacteriota</taxon>
        <taxon>Cyanophyceae</taxon>
        <taxon>Nostocales</taxon>
        <taxon>Scytonemataceae</taxon>
        <taxon>Iningainema tapete</taxon>
    </lineage>
</organism>
<dbReference type="Gene3D" id="3.40.630.30">
    <property type="match status" value="1"/>
</dbReference>
<dbReference type="Proteomes" id="UP000629098">
    <property type="component" value="Unassembled WGS sequence"/>
</dbReference>
<evidence type="ECO:0000256" key="2">
    <source>
        <dbReference type="ARBA" id="ARBA00022649"/>
    </source>
</evidence>
<evidence type="ECO:0000256" key="5">
    <source>
        <dbReference type="ARBA" id="ARBA00049880"/>
    </source>
</evidence>
<dbReference type="EMBL" id="JACXAE010000134">
    <property type="protein sequence ID" value="MBD2778917.1"/>
    <property type="molecule type" value="Genomic_DNA"/>
</dbReference>
<name>A0A8J6XST1_9CYAN</name>
<sequence>MKFPLFAYIIEPLNAQHNRFDFECGVEALDRYLKQQASQDMRRRIAALFVLVDQDSNSIAGYYTLAATAIRLTELPPDISKKLPKYPLLPATLLGRLAVEQRYQGQGLGSFLLMDALRRSLNNEIASMAVVVDAKDDKARDFYEHHQFMTFPEQSQRLYLPMTTIAKLFSTST</sequence>
<evidence type="ECO:0000313" key="8">
    <source>
        <dbReference type="Proteomes" id="UP000629098"/>
    </source>
</evidence>
<keyword evidence="2" id="KW-1277">Toxin-antitoxin system</keyword>
<proteinExistence type="predicted"/>
<dbReference type="PROSITE" id="PS51186">
    <property type="entry name" value="GNAT"/>
    <property type="match status" value="1"/>
</dbReference>